<name>A0A0G9MNE3_9SPHN</name>
<comment type="function">
    <text evidence="3 4">Together with the chaperonin GroEL, plays an essential role in assisting protein folding. The GroEL-GroES system forms a nano-cage that allows encapsulation of the non-native substrate proteins and provides a physical environment optimized to promote and accelerate protein folding. GroES binds to the apical surface of the GroEL ring, thereby capping the opening of the GroEL channel.</text>
</comment>
<evidence type="ECO:0000313" key="6">
    <source>
        <dbReference type="Proteomes" id="UP000053070"/>
    </source>
</evidence>
<dbReference type="Pfam" id="PF00166">
    <property type="entry name" value="Cpn10"/>
    <property type="match status" value="1"/>
</dbReference>
<dbReference type="AlphaFoldDB" id="A0A0G9MNE3"/>
<dbReference type="KEGG" id="egn:BMF35_a0918"/>
<dbReference type="GO" id="GO:0051087">
    <property type="term" value="F:protein-folding chaperone binding"/>
    <property type="evidence" value="ECO:0007669"/>
    <property type="project" value="TreeGrafter"/>
</dbReference>
<dbReference type="Gene3D" id="2.30.33.40">
    <property type="entry name" value="GroES chaperonin"/>
    <property type="match status" value="1"/>
</dbReference>
<dbReference type="NCBIfam" id="NF001527">
    <property type="entry name" value="PRK00364.1-2"/>
    <property type="match status" value="1"/>
</dbReference>
<dbReference type="PATRIC" id="fig|502682.8.peg.1953"/>
<dbReference type="GO" id="GO:0005737">
    <property type="term" value="C:cytoplasm"/>
    <property type="evidence" value="ECO:0007669"/>
    <property type="project" value="UniProtKB-SubCell"/>
</dbReference>
<evidence type="ECO:0000256" key="2">
    <source>
        <dbReference type="ARBA" id="ARBA00023186"/>
    </source>
</evidence>
<keyword evidence="6" id="KW-1185">Reference proteome</keyword>
<dbReference type="PANTHER" id="PTHR10772">
    <property type="entry name" value="10 KDA HEAT SHOCK PROTEIN"/>
    <property type="match status" value="1"/>
</dbReference>
<dbReference type="PROSITE" id="PS00681">
    <property type="entry name" value="CHAPERONINS_CPN10"/>
    <property type="match status" value="1"/>
</dbReference>
<evidence type="ECO:0000256" key="4">
    <source>
        <dbReference type="RuleBase" id="RU000535"/>
    </source>
</evidence>
<dbReference type="NCBIfam" id="NF001531">
    <property type="entry name" value="PRK00364.2-2"/>
    <property type="match status" value="1"/>
</dbReference>
<sequence>MALRPLHDRVLVRRIEAEEKTAGGIIIPDSAKEKPSEGEVVSVGNGARAEDGTVTPLDVKAGDRVLFGKWSGTEVKVDGEDLIIMKESDIMGVLA</sequence>
<dbReference type="RefSeq" id="WP_047007622.1">
    <property type="nucleotide sequence ID" value="NZ_CP018097.1"/>
</dbReference>
<dbReference type="InterPro" id="IPR037124">
    <property type="entry name" value="Chaperonin_GroES_sf"/>
</dbReference>
<evidence type="ECO:0000313" key="5">
    <source>
        <dbReference type="EMBL" id="KLE32241.1"/>
    </source>
</evidence>
<dbReference type="Proteomes" id="UP000053070">
    <property type="component" value="Unassembled WGS sequence"/>
</dbReference>
<dbReference type="NCBIfam" id="NF001533">
    <property type="entry name" value="PRK00364.2-4"/>
    <property type="match status" value="1"/>
</dbReference>
<accession>A0A0G9MNE3</accession>
<dbReference type="EMBL" id="LBHC01000002">
    <property type="protein sequence ID" value="KLE32241.1"/>
    <property type="molecule type" value="Genomic_DNA"/>
</dbReference>
<dbReference type="InterPro" id="IPR018369">
    <property type="entry name" value="Chaprnonin_Cpn10_CS"/>
</dbReference>
<gene>
    <name evidence="3" type="primary">groES</name>
    <name evidence="3" type="synonym">groS</name>
    <name evidence="5" type="ORF">AAW01_09570</name>
</gene>
<dbReference type="SMART" id="SM00883">
    <property type="entry name" value="Cpn10"/>
    <property type="match status" value="1"/>
</dbReference>
<reference evidence="5 6" key="1">
    <citation type="submission" date="2015-04" db="EMBL/GenBank/DDBJ databases">
        <title>The draft genome sequence of Erythrobacr gangjinensis K7-2.</title>
        <authorList>
            <person name="Zhuang L."/>
            <person name="Liu Y."/>
            <person name="Shao Z."/>
        </authorList>
    </citation>
    <scope>NUCLEOTIDE SEQUENCE [LARGE SCALE GENOMIC DNA]</scope>
    <source>
        <strain evidence="5 6">K7-2</strain>
    </source>
</reference>
<dbReference type="SUPFAM" id="SSF50129">
    <property type="entry name" value="GroES-like"/>
    <property type="match status" value="1"/>
</dbReference>
<dbReference type="OrthoDB" id="9806791at2"/>
<comment type="similarity">
    <text evidence="1 3 4">Belongs to the GroES chaperonin family.</text>
</comment>
<dbReference type="HAMAP" id="MF_00580">
    <property type="entry name" value="CH10"/>
    <property type="match status" value="1"/>
</dbReference>
<keyword evidence="3" id="KW-0963">Cytoplasm</keyword>
<dbReference type="GO" id="GO:0005524">
    <property type="term" value="F:ATP binding"/>
    <property type="evidence" value="ECO:0007669"/>
    <property type="project" value="InterPro"/>
</dbReference>
<evidence type="ECO:0000256" key="3">
    <source>
        <dbReference type="HAMAP-Rule" id="MF_00580"/>
    </source>
</evidence>
<dbReference type="InterPro" id="IPR011032">
    <property type="entry name" value="GroES-like_sf"/>
</dbReference>
<dbReference type="PANTHER" id="PTHR10772:SF58">
    <property type="entry name" value="CO-CHAPERONIN GROES"/>
    <property type="match status" value="1"/>
</dbReference>
<dbReference type="FunFam" id="2.30.33.40:FF:000001">
    <property type="entry name" value="10 kDa chaperonin"/>
    <property type="match status" value="1"/>
</dbReference>
<organism evidence="5 6">
    <name type="scientific">Aurantiacibacter gangjinensis</name>
    <dbReference type="NCBI Taxonomy" id="502682"/>
    <lineage>
        <taxon>Bacteria</taxon>
        <taxon>Pseudomonadati</taxon>
        <taxon>Pseudomonadota</taxon>
        <taxon>Alphaproteobacteria</taxon>
        <taxon>Sphingomonadales</taxon>
        <taxon>Erythrobacteraceae</taxon>
        <taxon>Aurantiacibacter</taxon>
    </lineage>
</organism>
<evidence type="ECO:0000256" key="1">
    <source>
        <dbReference type="ARBA" id="ARBA00006975"/>
    </source>
</evidence>
<dbReference type="PRINTS" id="PR00297">
    <property type="entry name" value="CHAPERONIN10"/>
</dbReference>
<dbReference type="NCBIfam" id="NF001529">
    <property type="entry name" value="PRK00364.1-5"/>
    <property type="match status" value="1"/>
</dbReference>
<keyword evidence="2 3" id="KW-0143">Chaperone</keyword>
<comment type="subunit">
    <text evidence="3">Heptamer of 7 subunits arranged in a ring. Interacts with the chaperonin GroEL.</text>
</comment>
<dbReference type="InterPro" id="IPR020818">
    <property type="entry name" value="Chaperonin_GroES"/>
</dbReference>
<comment type="caution">
    <text evidence="5">The sequence shown here is derived from an EMBL/GenBank/DDBJ whole genome shotgun (WGS) entry which is preliminary data.</text>
</comment>
<dbReference type="GO" id="GO:0044183">
    <property type="term" value="F:protein folding chaperone"/>
    <property type="evidence" value="ECO:0007669"/>
    <property type="project" value="InterPro"/>
</dbReference>
<dbReference type="GO" id="GO:0046872">
    <property type="term" value="F:metal ion binding"/>
    <property type="evidence" value="ECO:0007669"/>
    <property type="project" value="TreeGrafter"/>
</dbReference>
<dbReference type="STRING" id="502682.BMF35_a0918"/>
<dbReference type="CDD" id="cd00320">
    <property type="entry name" value="cpn10"/>
    <property type="match status" value="1"/>
</dbReference>
<proteinExistence type="inferred from homology"/>
<comment type="subcellular location">
    <subcellularLocation>
        <location evidence="3">Cytoplasm</location>
    </subcellularLocation>
</comment>
<dbReference type="NCBIfam" id="NF001534">
    <property type="entry name" value="PRK00364.2-5"/>
    <property type="match status" value="1"/>
</dbReference>
<protein>
    <recommendedName>
        <fullName evidence="3">Co-chaperonin GroES</fullName>
    </recommendedName>
    <alternativeName>
        <fullName evidence="3">10 kDa chaperonin</fullName>
    </alternativeName>
    <alternativeName>
        <fullName evidence="3">Chaperonin-10</fullName>
        <shortName evidence="3">Cpn10</shortName>
    </alternativeName>
</protein>
<dbReference type="GO" id="GO:0051082">
    <property type="term" value="F:unfolded protein binding"/>
    <property type="evidence" value="ECO:0007669"/>
    <property type="project" value="TreeGrafter"/>
</dbReference>